<dbReference type="EMBL" id="LR796697">
    <property type="protein sequence ID" value="CAB4160487.1"/>
    <property type="molecule type" value="Genomic_DNA"/>
</dbReference>
<organism evidence="1">
    <name type="scientific">uncultured Caudovirales phage</name>
    <dbReference type="NCBI Taxonomy" id="2100421"/>
    <lineage>
        <taxon>Viruses</taxon>
        <taxon>Duplodnaviria</taxon>
        <taxon>Heunggongvirae</taxon>
        <taxon>Uroviricota</taxon>
        <taxon>Caudoviricetes</taxon>
        <taxon>Peduoviridae</taxon>
        <taxon>Maltschvirus</taxon>
        <taxon>Maltschvirus maltsch</taxon>
    </lineage>
</organism>
<sequence>MIVPATNDWIQQAFVREFGNKLSSGDFYYNENGQLVMTESYHRKRGSCCGNGCKHCAYFPAHKKGNTTLKSE</sequence>
<protein>
    <submittedName>
        <fullName evidence="1">Uncharacterized protein</fullName>
    </submittedName>
</protein>
<accession>A0A6J5NNJ4</accession>
<dbReference type="InterPro" id="IPR040807">
    <property type="entry name" value="DUF5522"/>
</dbReference>
<gene>
    <name evidence="1" type="ORF">UFOVP723_226</name>
</gene>
<evidence type="ECO:0000313" key="1">
    <source>
        <dbReference type="EMBL" id="CAB4160487.1"/>
    </source>
</evidence>
<dbReference type="Pfam" id="PF17653">
    <property type="entry name" value="DUF5522"/>
    <property type="match status" value="1"/>
</dbReference>
<name>A0A6J5NNJ4_9CAUD</name>
<reference evidence="1" key="1">
    <citation type="submission" date="2020-04" db="EMBL/GenBank/DDBJ databases">
        <authorList>
            <person name="Chiriac C."/>
            <person name="Salcher M."/>
            <person name="Ghai R."/>
            <person name="Kavagutti S V."/>
        </authorList>
    </citation>
    <scope>NUCLEOTIDE SEQUENCE</scope>
</reference>
<proteinExistence type="predicted"/>